<name>A0ABM1SSY2_LIMPO</name>
<evidence type="ECO:0000256" key="3">
    <source>
        <dbReference type="ARBA" id="ARBA00022801"/>
    </source>
</evidence>
<dbReference type="Pfam" id="PF05028">
    <property type="entry name" value="PARG_cat_C"/>
    <property type="match status" value="1"/>
</dbReference>
<feature type="compositionally biased region" description="Polar residues" evidence="4">
    <location>
        <begin position="780"/>
        <end position="801"/>
    </location>
</feature>
<accession>A0ABM1SSY2</accession>
<feature type="compositionally biased region" description="Basic and acidic residues" evidence="4">
    <location>
        <begin position="814"/>
        <end position="829"/>
    </location>
</feature>
<evidence type="ECO:0000256" key="4">
    <source>
        <dbReference type="SAM" id="MobiDB-lite"/>
    </source>
</evidence>
<proteinExistence type="inferred from homology"/>
<feature type="region of interest" description="Disordered" evidence="4">
    <location>
        <begin position="780"/>
        <end position="842"/>
    </location>
</feature>
<reference evidence="8" key="1">
    <citation type="submission" date="2025-08" db="UniProtKB">
        <authorList>
            <consortium name="RefSeq"/>
        </authorList>
    </citation>
    <scope>IDENTIFICATION</scope>
    <source>
        <tissue evidence="8">Muscle</tissue>
    </source>
</reference>
<dbReference type="RefSeq" id="XP_022246738.1">
    <property type="nucleotide sequence ID" value="XM_022391030.1"/>
</dbReference>
<comment type="similarity">
    <text evidence="1">Belongs to the poly(ADP-ribose) glycohydrolase family.</text>
</comment>
<gene>
    <name evidence="8" type="primary">LOC106463505</name>
</gene>
<dbReference type="InterPro" id="IPR048362">
    <property type="entry name" value="PARG_helical"/>
</dbReference>
<dbReference type="InterPro" id="IPR046372">
    <property type="entry name" value="PARG_cat_C"/>
</dbReference>
<evidence type="ECO:0000256" key="1">
    <source>
        <dbReference type="ARBA" id="ARBA00009545"/>
    </source>
</evidence>
<keyword evidence="3" id="KW-0378">Hydrolase</keyword>
<dbReference type="PANTHER" id="PTHR12837:SF14">
    <property type="entry name" value="POLY(ADP-RIBOSE) GLYCOHYDROLASE"/>
    <property type="match status" value="1"/>
</dbReference>
<sequence>MAHVLLPCDMPNWVDLQRELTHLLRIQTTEELIAGMQKIHERCSIGLDPDDTINAVEVSRFDGLWYFLEETLNTEERAHFFKVVHPSLVKSALNLKLLKPTRGLQYSLQQEESTVTLDRTFVTSLLANAFFCTFPRRTLKTHPTLQDFSFSNFFRYLLSFRQQEKLNNILRYFETLQTEDLKRKVNFRRQVLPLKGIPTLPEWLCSDRSLCPLVVRSHGNLEDSELYVYKAYKCSRMIGGNTLRNSETEESTLFCRYPELLACLCFVESLADNEVLVVEGLLSSTNPGVTDMRLMDICDCFDRPFKQYEDSSLLRELNKALVAFIQPKSQGRRFHVDQSSSFEETSSVMLTNSQGKKTQDSLKKHIHNSECSKGICCDNTILFNDSTNTKCVSSEEHSIISNNKFNGKNYHEETRFINTKLSNCSIVKNYTDEHFLRNEVGPVVDDSQKNHCSNTSLPQCSAVDVKNYTDENYVRNEIGSKDDDSQKNHCSNTSLPQCSAVDVKNYTDDNYVRNEIGSKDDDIQKKHCSNTSLPQCSVVDVKNYTDDNYVRNEIGSKDDDSQRNHCSNTRLPQCSAADVKNYTDDNYVRNESRDLSDYGQERSCSKNRLFHDSHANNAKPRFKAKLLNYLANVKFFIPQKQKIKNENNSKHYFRSISDYISPKVPRFVYRKQLNMQQDQRFIDKSEIRASSLDHKNNGLGSDTNQKLSSLTAADIENNTKRIIKRSPETSDTETNSHSHSPTQKDHFKAQLKTHSFLCKDTAINSPVSDGFETEIKTIQYSGSSQKSRCKNLSKSTQNSTCEILKPNPWSSESSKCENESHGRMSDTSDYKNSLPNSSSGSEISSQFMSLATLEETFVDTGNSESSEHGLLRHNLPIHQYKERDSLDLNSEESSCKRYAQSENIEQQHISESFTNKTFSLSNAKGGITNNSNLLTTYEQLDACHPICTNCKPCFHTSSKSSKNTETSQCKSSSRSRAFFKNFKDSWTSESSLDSWKSANQNSEESNENYVIKERSRNLLGFRLSRERPLNVLEKELLPRVNHKVFKRCELTHEYTNSSEHFRGVDKRGQVSMDDEYFTADESVDQDYSSCSYSEKDESEFSQSTEDILEDDRSQLSRGSSIGFVLEGSDLDESLTVSLCEHNDDFMKRDCLRHQKLSGRRTESSSKSSEMDNIIEDPKLGFTRFPIIPIRSANSEPCLLHMSPSDPALALPPLQIPKDVIATSWRGRNLLMFTGKGNLKAYSYDGVNPNLPVPFKARFRCKKTSNEELSRDDHFYSFADASLWHWGSAGSVSGVSSIKSSLGDLFSDKEDSINNDKCNSLQHSKNESYEQVDMEAKKLCNTSTSEELRPVATHCNISGDCQLHVIILWIAASRAGLPSLIVYTDGDQRLSLLTEVCHQAEKRGWTVGDVACETLRFCRNQLSNGQNKSDKHRETTLFRHLIGEDNVITSDL</sequence>
<feature type="compositionally biased region" description="Polar residues" evidence="4">
    <location>
        <begin position="830"/>
        <end position="842"/>
    </location>
</feature>
<dbReference type="EC" id="3.2.1.143" evidence="2"/>
<keyword evidence="7" id="KW-1185">Reference proteome</keyword>
<evidence type="ECO:0000259" key="5">
    <source>
        <dbReference type="Pfam" id="PF05028"/>
    </source>
</evidence>
<evidence type="ECO:0000313" key="8">
    <source>
        <dbReference type="RefSeq" id="XP_022246738.1"/>
    </source>
</evidence>
<feature type="region of interest" description="Disordered" evidence="4">
    <location>
        <begin position="550"/>
        <end position="569"/>
    </location>
</feature>
<organism evidence="7 8">
    <name type="scientific">Limulus polyphemus</name>
    <name type="common">Atlantic horseshoe crab</name>
    <dbReference type="NCBI Taxonomy" id="6850"/>
    <lineage>
        <taxon>Eukaryota</taxon>
        <taxon>Metazoa</taxon>
        <taxon>Ecdysozoa</taxon>
        <taxon>Arthropoda</taxon>
        <taxon>Chelicerata</taxon>
        <taxon>Merostomata</taxon>
        <taxon>Xiphosura</taxon>
        <taxon>Limulidae</taxon>
        <taxon>Limulus</taxon>
    </lineage>
</organism>
<evidence type="ECO:0000256" key="2">
    <source>
        <dbReference type="ARBA" id="ARBA00012255"/>
    </source>
</evidence>
<feature type="region of interest" description="Disordered" evidence="4">
    <location>
        <begin position="718"/>
        <end position="747"/>
    </location>
</feature>
<dbReference type="PANTHER" id="PTHR12837">
    <property type="entry name" value="POLY ADP-RIBOSE GLYCOHYDROLASE"/>
    <property type="match status" value="1"/>
</dbReference>
<dbReference type="Proteomes" id="UP000694941">
    <property type="component" value="Unplaced"/>
</dbReference>
<feature type="domain" description="PARG catalytic Macro" evidence="5">
    <location>
        <begin position="201"/>
        <end position="281"/>
    </location>
</feature>
<dbReference type="Pfam" id="PF20811">
    <property type="entry name" value="PARG_cat_N"/>
    <property type="match status" value="1"/>
</dbReference>
<evidence type="ECO:0000259" key="6">
    <source>
        <dbReference type="Pfam" id="PF20811"/>
    </source>
</evidence>
<protein>
    <recommendedName>
        <fullName evidence="2">poly(ADP-ribose) glycohydrolase</fullName>
        <ecNumber evidence="2">3.2.1.143</ecNumber>
    </recommendedName>
</protein>
<feature type="compositionally biased region" description="Polar residues" evidence="4">
    <location>
        <begin position="732"/>
        <end position="741"/>
    </location>
</feature>
<feature type="compositionally biased region" description="Basic and acidic residues" evidence="4">
    <location>
        <begin position="550"/>
        <end position="563"/>
    </location>
</feature>
<feature type="domain" description="PARG helical" evidence="6">
    <location>
        <begin position="73"/>
        <end position="189"/>
    </location>
</feature>
<dbReference type="InterPro" id="IPR007724">
    <property type="entry name" value="Poly_GlycHdrlase"/>
</dbReference>
<evidence type="ECO:0000313" key="7">
    <source>
        <dbReference type="Proteomes" id="UP000694941"/>
    </source>
</evidence>
<dbReference type="GeneID" id="106463505"/>